<dbReference type="InterPro" id="IPR036236">
    <property type="entry name" value="Znf_C2H2_sf"/>
</dbReference>
<keyword evidence="8" id="KW-0804">Transcription</keyword>
<evidence type="ECO:0000256" key="1">
    <source>
        <dbReference type="ARBA" id="ARBA00004123"/>
    </source>
</evidence>
<evidence type="ECO:0000313" key="13">
    <source>
        <dbReference type="EMBL" id="KAG0591960.1"/>
    </source>
</evidence>
<feature type="domain" description="C2H2-type" evidence="12">
    <location>
        <begin position="383"/>
        <end position="412"/>
    </location>
</feature>
<keyword evidence="7" id="KW-0238">DNA-binding</keyword>
<feature type="region of interest" description="Disordered" evidence="11">
    <location>
        <begin position="510"/>
        <end position="538"/>
    </location>
</feature>
<dbReference type="PANTHER" id="PTHR46179">
    <property type="entry name" value="ZINC FINGER PROTEIN"/>
    <property type="match status" value="1"/>
</dbReference>
<feature type="compositionally biased region" description="Gly residues" evidence="11">
    <location>
        <begin position="202"/>
        <end position="212"/>
    </location>
</feature>
<dbReference type="SUPFAM" id="SSF57667">
    <property type="entry name" value="beta-beta-alpha zinc fingers"/>
    <property type="match status" value="2"/>
</dbReference>
<evidence type="ECO:0000256" key="11">
    <source>
        <dbReference type="SAM" id="MobiDB-lite"/>
    </source>
</evidence>
<feature type="domain" description="C2H2-type" evidence="12">
    <location>
        <begin position="354"/>
        <end position="378"/>
    </location>
</feature>
<feature type="compositionally biased region" description="Acidic residues" evidence="11">
    <location>
        <begin position="105"/>
        <end position="142"/>
    </location>
</feature>
<evidence type="ECO:0000256" key="10">
    <source>
        <dbReference type="PROSITE-ProRule" id="PRU00042"/>
    </source>
</evidence>
<dbReference type="InterPro" id="IPR051061">
    <property type="entry name" value="Zinc_finger_trans_reg"/>
</dbReference>
<feature type="compositionally biased region" description="Acidic residues" evidence="11">
    <location>
        <begin position="570"/>
        <end position="604"/>
    </location>
</feature>
<organism evidence="13 14">
    <name type="scientific">Ceratodon purpureus</name>
    <name type="common">Fire moss</name>
    <name type="synonym">Dicranum purpureum</name>
    <dbReference type="NCBI Taxonomy" id="3225"/>
    <lineage>
        <taxon>Eukaryota</taxon>
        <taxon>Viridiplantae</taxon>
        <taxon>Streptophyta</taxon>
        <taxon>Embryophyta</taxon>
        <taxon>Bryophyta</taxon>
        <taxon>Bryophytina</taxon>
        <taxon>Bryopsida</taxon>
        <taxon>Dicranidae</taxon>
        <taxon>Pseudoditrichales</taxon>
        <taxon>Ditrichaceae</taxon>
        <taxon>Ceratodon</taxon>
    </lineage>
</organism>
<name>A0A8T0J7S2_CERPU</name>
<dbReference type="PROSITE" id="PS00028">
    <property type="entry name" value="ZINC_FINGER_C2H2_1"/>
    <property type="match status" value="4"/>
</dbReference>
<keyword evidence="3" id="KW-0677">Repeat</keyword>
<feature type="region of interest" description="Disordered" evidence="11">
    <location>
        <begin position="556"/>
        <end position="621"/>
    </location>
</feature>
<evidence type="ECO:0000256" key="6">
    <source>
        <dbReference type="ARBA" id="ARBA00023015"/>
    </source>
</evidence>
<reference evidence="13" key="1">
    <citation type="submission" date="2020-06" db="EMBL/GenBank/DDBJ databases">
        <title>WGS assembly of Ceratodon purpureus strain R40.</title>
        <authorList>
            <person name="Carey S.B."/>
            <person name="Jenkins J."/>
            <person name="Shu S."/>
            <person name="Lovell J.T."/>
            <person name="Sreedasyam A."/>
            <person name="Maumus F."/>
            <person name="Tiley G.P."/>
            <person name="Fernandez-Pozo N."/>
            <person name="Barry K."/>
            <person name="Chen C."/>
            <person name="Wang M."/>
            <person name="Lipzen A."/>
            <person name="Daum C."/>
            <person name="Saski C.A."/>
            <person name="Payton A.C."/>
            <person name="Mcbreen J.C."/>
            <person name="Conrad R.E."/>
            <person name="Kollar L.M."/>
            <person name="Olsson S."/>
            <person name="Huttunen S."/>
            <person name="Landis J.B."/>
            <person name="Wickett N.J."/>
            <person name="Johnson M.G."/>
            <person name="Rensing S.A."/>
            <person name="Grimwood J."/>
            <person name="Schmutz J."/>
            <person name="Mcdaniel S.F."/>
        </authorList>
    </citation>
    <scope>NUCLEOTIDE SEQUENCE</scope>
    <source>
        <strain evidence="13">R40</strain>
    </source>
</reference>
<keyword evidence="14" id="KW-1185">Reference proteome</keyword>
<feature type="region of interest" description="Disordered" evidence="11">
    <location>
        <begin position="722"/>
        <end position="821"/>
    </location>
</feature>
<keyword evidence="6" id="KW-0805">Transcription regulation</keyword>
<feature type="region of interest" description="Disordered" evidence="11">
    <location>
        <begin position="30"/>
        <end position="263"/>
    </location>
</feature>
<dbReference type="GO" id="GO:0006357">
    <property type="term" value="P:regulation of transcription by RNA polymerase II"/>
    <property type="evidence" value="ECO:0007669"/>
    <property type="project" value="TreeGrafter"/>
</dbReference>
<sequence length="935" mass="100998">MDPSCQASGGSNVAVEGENCLKEIANNYVEEEDADNSSGDEIGVVRENGVTSSGHVGDGTGGRHVLVGNGTEGCRDNADYSDSEGGRIEVSTDRSGEENSGESSEKDEENGDEEYVEEEEEEEEGEEEEEEEGDTEEGEEEMRELNGEMSGRGRRGMEVAENGYAKEDNGERYSGDATDGVEDAGGMVNGVEGSEKSVTESEGGGETGGSKGGRSLRRRGGRALKASIRGGPITPKLEEPRAVRVNRGVKRRFPGDESEDNLPKRVRVRSIASVCGDFALSVKGEDLSMEESLEATPAKKRGRPRRGDGGQSGVKSDEAEVFTPPGSGKRKMVEAVQDPDSLKRPCHGKNGTIFACNAEGCKKRFAEPAALYAHARVHGDRPYVCHYDGCIKSFSERSKLKRHFLIHTGEKPFLCLYEGCGKAFSLDFNLRSHMKTHTGEYNECPYEGCDKRYCQEYKLRAHIAKEHTKTAKSTKKLAKVVRNAVRGSNGSKARDAAAARRRERLSAVMSKVSELESMREGRVSRMNELEEEKQREANEVARIEKDLKRLERVQRQLEEGRAESPGVSASEEEEDADDEGDEEVEGEMEEEEEEEEDDGEEGEEACPSNGGGGETSSSGEQQSRLEYTAMGEGKDVIMFAHKLPTADQGARLVKTMEGRGLESQQQGEATTSLTPLLWLQGPPPHHGHLAQHSALRPFLRSRRPGMAEVGKGTRALRPCAAVDEKERTAGGSSDSGVGKANGVGRSGGGSVEGAVKGVRGPALKKSPSPGVRGVGKASAKSWAMEKDGENGKADVRAQKREKESQGKAGKAGGGRAPSSEPVFVNPILLSSDHRFSPTDARFLSSHDFPSMAQVMLRDRLSKEVVKSGAGPAAVPREKVYRSMNEVLHSSTNEQGYSGCSGLNEGFVGEQGPSEQSFEPSAAQLFTYHEQSRLVD</sequence>
<evidence type="ECO:0000313" key="14">
    <source>
        <dbReference type="Proteomes" id="UP000822688"/>
    </source>
</evidence>
<protein>
    <recommendedName>
        <fullName evidence="12">C2H2-type domain-containing protein</fullName>
    </recommendedName>
</protein>
<feature type="compositionally biased region" description="Basic and acidic residues" evidence="11">
    <location>
        <begin position="783"/>
        <end position="805"/>
    </location>
</feature>
<gene>
    <name evidence="13" type="ORF">KC19_1G214400</name>
</gene>
<dbReference type="GO" id="GO:0003677">
    <property type="term" value="F:DNA binding"/>
    <property type="evidence" value="ECO:0007669"/>
    <property type="project" value="UniProtKB-KW"/>
</dbReference>
<feature type="compositionally biased region" description="Basic and acidic residues" evidence="11">
    <location>
        <begin position="73"/>
        <end position="97"/>
    </location>
</feature>
<evidence type="ECO:0000256" key="2">
    <source>
        <dbReference type="ARBA" id="ARBA00022723"/>
    </source>
</evidence>
<evidence type="ECO:0000256" key="9">
    <source>
        <dbReference type="ARBA" id="ARBA00023242"/>
    </source>
</evidence>
<evidence type="ECO:0000256" key="4">
    <source>
        <dbReference type="ARBA" id="ARBA00022771"/>
    </source>
</evidence>
<evidence type="ECO:0000256" key="8">
    <source>
        <dbReference type="ARBA" id="ARBA00023163"/>
    </source>
</evidence>
<dbReference type="InterPro" id="IPR013087">
    <property type="entry name" value="Znf_C2H2_type"/>
</dbReference>
<proteinExistence type="predicted"/>
<dbReference type="GO" id="GO:0005634">
    <property type="term" value="C:nucleus"/>
    <property type="evidence" value="ECO:0007669"/>
    <property type="project" value="UniProtKB-SubCell"/>
</dbReference>
<keyword evidence="2" id="KW-0479">Metal-binding</keyword>
<keyword evidence="9" id="KW-0539">Nucleus</keyword>
<evidence type="ECO:0000259" key="12">
    <source>
        <dbReference type="PROSITE" id="PS50157"/>
    </source>
</evidence>
<dbReference type="FunFam" id="3.30.160.60:FF:000104">
    <property type="entry name" value="Transcriptional repressor protein YY1"/>
    <property type="match status" value="1"/>
</dbReference>
<dbReference type="FunFam" id="3.30.160.60:FF:000125">
    <property type="entry name" value="Putative zinc finger protein 143"/>
    <property type="match status" value="1"/>
</dbReference>
<dbReference type="Proteomes" id="UP000822688">
    <property type="component" value="Chromosome 1"/>
</dbReference>
<accession>A0A8T0J7S2</accession>
<evidence type="ECO:0000256" key="3">
    <source>
        <dbReference type="ARBA" id="ARBA00022737"/>
    </source>
</evidence>
<evidence type="ECO:0000256" key="7">
    <source>
        <dbReference type="ARBA" id="ARBA00023125"/>
    </source>
</evidence>
<dbReference type="SMART" id="SM00355">
    <property type="entry name" value="ZnF_C2H2"/>
    <property type="match status" value="4"/>
</dbReference>
<dbReference type="PROSITE" id="PS50157">
    <property type="entry name" value="ZINC_FINGER_C2H2_2"/>
    <property type="match status" value="3"/>
</dbReference>
<keyword evidence="4 10" id="KW-0863">Zinc-finger</keyword>
<feature type="compositionally biased region" description="Basic and acidic residues" evidence="11">
    <location>
        <begin position="164"/>
        <end position="174"/>
    </location>
</feature>
<comment type="caution">
    <text evidence="13">The sequence shown here is derived from an EMBL/GenBank/DDBJ whole genome shotgun (WGS) entry which is preliminary data.</text>
</comment>
<dbReference type="AlphaFoldDB" id="A0A8T0J7S2"/>
<dbReference type="PANTHER" id="PTHR46179:SF13">
    <property type="entry name" value="C2H2-TYPE DOMAIN-CONTAINING PROTEIN"/>
    <property type="match status" value="1"/>
</dbReference>
<feature type="domain" description="C2H2-type" evidence="12">
    <location>
        <begin position="413"/>
        <end position="442"/>
    </location>
</feature>
<dbReference type="GO" id="GO:0008270">
    <property type="term" value="F:zinc ion binding"/>
    <property type="evidence" value="ECO:0007669"/>
    <property type="project" value="UniProtKB-KW"/>
</dbReference>
<dbReference type="Pfam" id="PF00096">
    <property type="entry name" value="zf-C2H2"/>
    <property type="match status" value="1"/>
</dbReference>
<feature type="region of interest" description="Disordered" evidence="11">
    <location>
        <begin position="891"/>
        <end position="918"/>
    </location>
</feature>
<feature type="region of interest" description="Disordered" evidence="11">
    <location>
        <begin position="290"/>
        <end position="332"/>
    </location>
</feature>
<comment type="subcellular location">
    <subcellularLocation>
        <location evidence="1">Nucleus</location>
    </subcellularLocation>
</comment>
<evidence type="ECO:0000256" key="5">
    <source>
        <dbReference type="ARBA" id="ARBA00022833"/>
    </source>
</evidence>
<dbReference type="Gene3D" id="3.30.160.60">
    <property type="entry name" value="Classic Zinc Finger"/>
    <property type="match status" value="4"/>
</dbReference>
<keyword evidence="5" id="KW-0862">Zinc</keyword>
<feature type="compositionally biased region" description="Basic and acidic residues" evidence="11">
    <location>
        <begin position="513"/>
        <end position="538"/>
    </location>
</feature>
<dbReference type="EMBL" id="CM026421">
    <property type="protein sequence ID" value="KAG0591960.1"/>
    <property type="molecule type" value="Genomic_DNA"/>
</dbReference>
<feature type="compositionally biased region" description="Gly residues" evidence="11">
    <location>
        <begin position="739"/>
        <end position="751"/>
    </location>
</feature>